<dbReference type="AlphaFoldDB" id="A0A8X6UHD6"/>
<evidence type="ECO:0000313" key="3">
    <source>
        <dbReference type="Proteomes" id="UP000887013"/>
    </source>
</evidence>
<comment type="caution">
    <text evidence="2">The sequence shown here is derived from an EMBL/GenBank/DDBJ whole genome shotgun (WGS) entry which is preliminary data.</text>
</comment>
<dbReference type="Proteomes" id="UP000887013">
    <property type="component" value="Unassembled WGS sequence"/>
</dbReference>
<keyword evidence="3" id="KW-1185">Reference proteome</keyword>
<sequence length="148" mass="16442">MSNLSRINPTKILTERKQMAPTPKLSRDHQKHISSHSLPCPFLYHYKIKLTLTYNSSIIANSSSSRQGNFTVAKINGKRLWQNENAKCIGHFFVRQGNCLPSHKETSILGTSLDNQSAGEIWSSGKTSPGLVILTEVLNVLGSRSSVY</sequence>
<dbReference type="EMBL" id="BMAW01130025">
    <property type="protein sequence ID" value="GFU33151.1"/>
    <property type="molecule type" value="Genomic_DNA"/>
</dbReference>
<feature type="region of interest" description="Disordered" evidence="1">
    <location>
        <begin position="1"/>
        <end position="29"/>
    </location>
</feature>
<protein>
    <submittedName>
        <fullName evidence="2">Uncharacterized protein</fullName>
    </submittedName>
</protein>
<reference evidence="2" key="1">
    <citation type="submission" date="2020-08" db="EMBL/GenBank/DDBJ databases">
        <title>Multicomponent nature underlies the extraordinary mechanical properties of spider dragline silk.</title>
        <authorList>
            <person name="Kono N."/>
            <person name="Nakamura H."/>
            <person name="Mori M."/>
            <person name="Yoshida Y."/>
            <person name="Ohtoshi R."/>
            <person name="Malay A.D."/>
            <person name="Moran D.A.P."/>
            <person name="Tomita M."/>
            <person name="Numata K."/>
            <person name="Arakawa K."/>
        </authorList>
    </citation>
    <scope>NUCLEOTIDE SEQUENCE</scope>
</reference>
<proteinExistence type="predicted"/>
<evidence type="ECO:0000313" key="2">
    <source>
        <dbReference type="EMBL" id="GFU33151.1"/>
    </source>
</evidence>
<evidence type="ECO:0000256" key="1">
    <source>
        <dbReference type="SAM" id="MobiDB-lite"/>
    </source>
</evidence>
<name>A0A8X6UHD6_NEPPI</name>
<gene>
    <name evidence="2" type="ORF">NPIL_223511</name>
</gene>
<organism evidence="2 3">
    <name type="scientific">Nephila pilipes</name>
    <name type="common">Giant wood spider</name>
    <name type="synonym">Nephila maculata</name>
    <dbReference type="NCBI Taxonomy" id="299642"/>
    <lineage>
        <taxon>Eukaryota</taxon>
        <taxon>Metazoa</taxon>
        <taxon>Ecdysozoa</taxon>
        <taxon>Arthropoda</taxon>
        <taxon>Chelicerata</taxon>
        <taxon>Arachnida</taxon>
        <taxon>Araneae</taxon>
        <taxon>Araneomorphae</taxon>
        <taxon>Entelegynae</taxon>
        <taxon>Araneoidea</taxon>
        <taxon>Nephilidae</taxon>
        <taxon>Nephila</taxon>
    </lineage>
</organism>
<accession>A0A8X6UHD6</accession>